<proteinExistence type="inferred from homology"/>
<feature type="active site" description="O-(3'-phospho-DNA)-tyrosine intermediate" evidence="9">
    <location>
        <position position="385"/>
    </location>
</feature>
<dbReference type="SUPFAM" id="SSF47823">
    <property type="entry name" value="lambda integrase-like, N-terminal domain"/>
    <property type="match status" value="1"/>
</dbReference>
<evidence type="ECO:0000256" key="1">
    <source>
        <dbReference type="ARBA" id="ARBA00004496"/>
    </source>
</evidence>
<evidence type="ECO:0000259" key="12">
    <source>
        <dbReference type="PROSITE" id="PS51900"/>
    </source>
</evidence>
<gene>
    <name evidence="9" type="primary">xerC</name>
    <name evidence="13" type="ordered locus">FsymDg_3665</name>
</gene>
<dbReference type="GO" id="GO:0009037">
    <property type="term" value="F:tyrosine-based site-specific recombinase activity"/>
    <property type="evidence" value="ECO:0007669"/>
    <property type="project" value="UniProtKB-UniRule"/>
</dbReference>
<evidence type="ECO:0000256" key="10">
    <source>
        <dbReference type="SAM" id="MobiDB-lite"/>
    </source>
</evidence>
<feature type="domain" description="Tyr recombinase" evidence="11">
    <location>
        <begin position="198"/>
        <end position="398"/>
    </location>
</feature>
<dbReference type="GO" id="GO:0003677">
    <property type="term" value="F:DNA binding"/>
    <property type="evidence" value="ECO:0007669"/>
    <property type="project" value="UniProtKB-UniRule"/>
</dbReference>
<sequence length="404" mass="42766">MRWMGGAVADSRDPVTGDTTASQSIAPLDSASRDTAPRDSAPRDSACPDRVPRDSASRNTAPRDMTARRETGARGDTGVSRAAGVCREAEVSWDVAVSAYLRHLATERDRSPETVRAYRADLAHLRGYAQEVGLDGPTGVDLGVLRGWLAGMRARGAAATTLARRASVARGFSAFAARQGWLAADVAERLAGPRRPASLPTVLTAAQAWELLAARPRPLPDGGDPPAAGQSAAGQSAVVVRDDAVLELLYATATRVSELCGLDIDDVDDERRLVRVRGKGGRERAVPFGVPAQRALRNWLAAGRPTLAVAGSGRALFLGVRGRRLDPRTVRRILAARTATADGIGPISPHGIRHSAATHLLAGGADLRSVQEFLGHASPATTQIYTHVTPQRLRAAFEQSHPRA</sequence>
<protein>
    <recommendedName>
        <fullName evidence="9">Tyrosine recombinase XerC</fullName>
    </recommendedName>
</protein>
<feature type="domain" description="Core-binding (CB)" evidence="12">
    <location>
        <begin position="91"/>
        <end position="177"/>
    </location>
</feature>
<feature type="active site" evidence="9">
    <location>
        <position position="350"/>
    </location>
</feature>
<dbReference type="InterPro" id="IPR050090">
    <property type="entry name" value="Tyrosine_recombinase_XerCD"/>
</dbReference>
<feature type="compositionally biased region" description="Basic and acidic residues" evidence="10">
    <location>
        <begin position="31"/>
        <end position="56"/>
    </location>
</feature>
<dbReference type="PANTHER" id="PTHR30349">
    <property type="entry name" value="PHAGE INTEGRASE-RELATED"/>
    <property type="match status" value="1"/>
</dbReference>
<feature type="region of interest" description="Disordered" evidence="10">
    <location>
        <begin position="215"/>
        <end position="234"/>
    </location>
</feature>
<comment type="subunit">
    <text evidence="9">Forms a cyclic heterotetrameric complex composed of two molecules of XerC and two molecules of XerD.</text>
</comment>
<keyword evidence="2 9" id="KW-0963">Cytoplasm</keyword>
<evidence type="ECO:0000256" key="2">
    <source>
        <dbReference type="ARBA" id="ARBA00022490"/>
    </source>
</evidence>
<dbReference type="Pfam" id="PF02899">
    <property type="entry name" value="Phage_int_SAM_1"/>
    <property type="match status" value="1"/>
</dbReference>
<dbReference type="GO" id="GO:0051301">
    <property type="term" value="P:cell division"/>
    <property type="evidence" value="ECO:0007669"/>
    <property type="project" value="UniProtKB-KW"/>
</dbReference>
<accession>F8B3D1</accession>
<name>F8B3D1_9ACTN</name>
<dbReference type="HAMAP" id="MF_01808">
    <property type="entry name" value="Recomb_XerC_XerD"/>
    <property type="match status" value="1"/>
</dbReference>
<dbReference type="eggNOG" id="COG4974">
    <property type="taxonomic scope" value="Bacteria"/>
</dbReference>
<evidence type="ECO:0000256" key="9">
    <source>
        <dbReference type="HAMAP-Rule" id="MF_01808"/>
    </source>
</evidence>
<keyword evidence="8 9" id="KW-0131">Cell cycle</keyword>
<dbReference type="CDD" id="cd00798">
    <property type="entry name" value="INT_XerDC_C"/>
    <property type="match status" value="1"/>
</dbReference>
<dbReference type="KEGG" id="fsy:FsymDg_3665"/>
<dbReference type="InterPro" id="IPR013762">
    <property type="entry name" value="Integrase-like_cat_sf"/>
</dbReference>
<dbReference type="GO" id="GO:0005737">
    <property type="term" value="C:cytoplasm"/>
    <property type="evidence" value="ECO:0007669"/>
    <property type="project" value="UniProtKB-SubCell"/>
</dbReference>
<dbReference type="InterPro" id="IPR023009">
    <property type="entry name" value="Tyrosine_recombinase_XerC/XerD"/>
</dbReference>
<dbReference type="GO" id="GO:0007059">
    <property type="term" value="P:chromosome segregation"/>
    <property type="evidence" value="ECO:0007669"/>
    <property type="project" value="UniProtKB-UniRule"/>
</dbReference>
<feature type="region of interest" description="Disordered" evidence="10">
    <location>
        <begin position="1"/>
        <end position="79"/>
    </location>
</feature>
<comment type="subcellular location">
    <subcellularLocation>
        <location evidence="1 9">Cytoplasm</location>
    </subcellularLocation>
</comment>
<dbReference type="Gene3D" id="1.10.443.10">
    <property type="entry name" value="Intergrase catalytic core"/>
    <property type="match status" value="1"/>
</dbReference>
<organism evidence="13 14">
    <name type="scientific">Candidatus Protofrankia datiscae</name>
    <dbReference type="NCBI Taxonomy" id="2716812"/>
    <lineage>
        <taxon>Bacteria</taxon>
        <taxon>Bacillati</taxon>
        <taxon>Actinomycetota</taxon>
        <taxon>Actinomycetes</taxon>
        <taxon>Frankiales</taxon>
        <taxon>Frankiaceae</taxon>
        <taxon>Protofrankia</taxon>
    </lineage>
</organism>
<keyword evidence="5 9" id="KW-0229">DNA integration</keyword>
<evidence type="ECO:0000313" key="13">
    <source>
        <dbReference type="EMBL" id="AEH10943.1"/>
    </source>
</evidence>
<reference evidence="13" key="1">
    <citation type="journal article" date="2011" name="J. Bacteriol.">
        <title>Genome sequence of 'Candidatus Frankia datiscae' Dg1, the uncultured microsymbiont from nitrogen-fixing root nodules of the dicot Datisca glomerata.</title>
        <authorList>
            <person name="Persson T."/>
            <person name="Benson D.R."/>
            <person name="Normand P."/>
            <person name="Vanden Heuvel B."/>
            <person name="Pujic P."/>
            <person name="Chertkov O."/>
            <person name="Teshima H."/>
            <person name="Bruce D.C."/>
            <person name="Detter C."/>
            <person name="Tapia R."/>
            <person name="Han S."/>
            <person name="Han J."/>
            <person name="Woyke T."/>
            <person name="Pitluck S."/>
            <person name="Pennacchio L."/>
            <person name="Nolan M."/>
            <person name="Ivanova N."/>
            <person name="Pati A."/>
            <person name="Land M.L."/>
            <person name="Pawlowski K."/>
            <person name="Berry A.M."/>
        </authorList>
    </citation>
    <scope>NUCLEOTIDE SEQUENCE</scope>
    <source>
        <strain evidence="13">Dg1</strain>
    </source>
</reference>
<evidence type="ECO:0000259" key="11">
    <source>
        <dbReference type="PROSITE" id="PS51898"/>
    </source>
</evidence>
<evidence type="ECO:0000256" key="6">
    <source>
        <dbReference type="ARBA" id="ARBA00023125"/>
    </source>
</evidence>
<feature type="active site" evidence="9">
    <location>
        <position position="255"/>
    </location>
</feature>
<dbReference type="InterPro" id="IPR010998">
    <property type="entry name" value="Integrase_recombinase_N"/>
</dbReference>
<reference evidence="13" key="2">
    <citation type="submission" date="2011-05" db="EMBL/GenBank/DDBJ databases">
        <title>Complete sequence of chromosome of Frankia symbiont of Datisca glomerata.</title>
        <authorList>
            <consortium name="US DOE Joint Genome Institute"/>
            <person name="Lucas S."/>
            <person name="Han J."/>
            <person name="Lapidus A."/>
            <person name="Cheng J.-F."/>
            <person name="Goodwin L."/>
            <person name="Pitluck S."/>
            <person name="Peters L."/>
            <person name="Mikhailova N."/>
            <person name="Chertkov O."/>
            <person name="Teshima H."/>
            <person name="Han C."/>
            <person name="Tapia R."/>
            <person name="Land M."/>
            <person name="Hauser L."/>
            <person name="Kyrpides N."/>
            <person name="Ivanova N."/>
            <person name="Pagani I."/>
            <person name="Berry A."/>
            <person name="Pawlowski K."/>
            <person name="Persson T."/>
            <person name="Vanden Heuvel B."/>
            <person name="Benson D."/>
            <person name="Woyke T."/>
        </authorList>
    </citation>
    <scope>NUCLEOTIDE SEQUENCE [LARGE SCALE GENOMIC DNA]</scope>
    <source>
        <strain evidence="13">Dg1</strain>
    </source>
</reference>
<dbReference type="STRING" id="656024.FsymDg_3665"/>
<dbReference type="EMBL" id="CP002801">
    <property type="protein sequence ID" value="AEH10943.1"/>
    <property type="molecule type" value="Genomic_DNA"/>
</dbReference>
<comment type="similarity">
    <text evidence="9">Belongs to the 'phage' integrase family. XerC subfamily.</text>
</comment>
<dbReference type="PROSITE" id="PS51900">
    <property type="entry name" value="CB"/>
    <property type="match status" value="1"/>
</dbReference>
<keyword evidence="7 9" id="KW-0233">DNA recombination</keyword>
<dbReference type="PANTHER" id="PTHR30349:SF77">
    <property type="entry name" value="TYROSINE RECOMBINASE XERC"/>
    <property type="match status" value="1"/>
</dbReference>
<feature type="active site" evidence="9">
    <location>
        <position position="279"/>
    </location>
</feature>
<dbReference type="SUPFAM" id="SSF56349">
    <property type="entry name" value="DNA breaking-rejoining enzymes"/>
    <property type="match status" value="1"/>
</dbReference>
<dbReference type="Pfam" id="PF00589">
    <property type="entry name" value="Phage_integrase"/>
    <property type="match status" value="1"/>
</dbReference>
<evidence type="ECO:0000256" key="3">
    <source>
        <dbReference type="ARBA" id="ARBA00022618"/>
    </source>
</evidence>
<dbReference type="GO" id="GO:0006313">
    <property type="term" value="P:DNA transposition"/>
    <property type="evidence" value="ECO:0007669"/>
    <property type="project" value="UniProtKB-UniRule"/>
</dbReference>
<dbReference type="InterPro" id="IPR011010">
    <property type="entry name" value="DNA_brk_join_enz"/>
</dbReference>
<evidence type="ECO:0000256" key="8">
    <source>
        <dbReference type="ARBA" id="ARBA00023306"/>
    </source>
</evidence>
<evidence type="ECO:0000313" key="14">
    <source>
        <dbReference type="Proteomes" id="UP000001549"/>
    </source>
</evidence>
<dbReference type="HOGENOM" id="CLU_027562_9_0_11"/>
<dbReference type="RefSeq" id="WP_013874824.1">
    <property type="nucleotide sequence ID" value="NC_015656.1"/>
</dbReference>
<dbReference type="InterPro" id="IPR004107">
    <property type="entry name" value="Integrase_SAM-like_N"/>
</dbReference>
<dbReference type="PROSITE" id="PS51898">
    <property type="entry name" value="TYR_RECOMBINASE"/>
    <property type="match status" value="1"/>
</dbReference>
<evidence type="ECO:0000256" key="5">
    <source>
        <dbReference type="ARBA" id="ARBA00022908"/>
    </source>
</evidence>
<evidence type="ECO:0000256" key="4">
    <source>
        <dbReference type="ARBA" id="ARBA00022829"/>
    </source>
</evidence>
<dbReference type="InterPro" id="IPR002104">
    <property type="entry name" value="Integrase_catalytic"/>
</dbReference>
<keyword evidence="4 9" id="KW-0159">Chromosome partition</keyword>
<dbReference type="Gene3D" id="1.10.150.130">
    <property type="match status" value="1"/>
</dbReference>
<keyword evidence="3 9" id="KW-0132">Cell division</keyword>
<keyword evidence="6 9" id="KW-0238">DNA-binding</keyword>
<feature type="active site" evidence="9">
    <location>
        <position position="353"/>
    </location>
</feature>
<dbReference type="InterPro" id="IPR044068">
    <property type="entry name" value="CB"/>
</dbReference>
<feature type="active site" evidence="9">
    <location>
        <position position="376"/>
    </location>
</feature>
<evidence type="ECO:0000256" key="7">
    <source>
        <dbReference type="ARBA" id="ARBA00023172"/>
    </source>
</evidence>
<comment type="function">
    <text evidence="9">Site-specific tyrosine recombinase, which acts by catalyzing the cutting and rejoining of the recombining DNA molecules. The XerC-XerD complex is essential to convert dimers of the bacterial chromosome into monomers to permit their segregation at cell division. It also contributes to the segregational stability of plasmids.</text>
</comment>
<dbReference type="Proteomes" id="UP000001549">
    <property type="component" value="Chromosome"/>
</dbReference>
<keyword evidence="14" id="KW-1185">Reference proteome</keyword>
<dbReference type="AlphaFoldDB" id="F8B3D1"/>